<accession>A0A502CW82</accession>
<evidence type="ECO:0000313" key="4">
    <source>
        <dbReference type="EMBL" id="TPG16924.1"/>
    </source>
</evidence>
<dbReference type="GO" id="GO:0030313">
    <property type="term" value="C:cell envelope"/>
    <property type="evidence" value="ECO:0007669"/>
    <property type="project" value="UniProtKB-SubCell"/>
</dbReference>
<reference evidence="4 5" key="1">
    <citation type="journal article" date="2019" name="Environ. Microbiol.">
        <title>Species interactions and distinct microbial communities in high Arctic permafrost affected cryosols are associated with the CH4 and CO2 gas fluxes.</title>
        <authorList>
            <person name="Altshuler I."/>
            <person name="Hamel J."/>
            <person name="Turney S."/>
            <person name="Magnuson E."/>
            <person name="Levesque R."/>
            <person name="Greer C."/>
            <person name="Whyte L.G."/>
        </authorList>
    </citation>
    <scope>NUCLEOTIDE SEQUENCE [LARGE SCALE GENOMIC DNA]</scope>
    <source>
        <strain evidence="4 5">S9.3A</strain>
    </source>
</reference>
<evidence type="ECO:0000256" key="1">
    <source>
        <dbReference type="ARBA" id="ARBA00004196"/>
    </source>
</evidence>
<name>A0A502CW82_9MICO</name>
<comment type="similarity">
    <text evidence="2">Belongs to the LppX/LprAFG lipoprotein family.</text>
</comment>
<comment type="subcellular location">
    <subcellularLocation>
        <location evidence="1">Cell envelope</location>
    </subcellularLocation>
</comment>
<dbReference type="EMBL" id="RCZM01000003">
    <property type="protein sequence ID" value="TPG16924.1"/>
    <property type="molecule type" value="Genomic_DNA"/>
</dbReference>
<keyword evidence="4" id="KW-0449">Lipoprotein</keyword>
<organism evidence="4 5">
    <name type="scientific">Pedococcus bigeumensis</name>
    <dbReference type="NCBI Taxonomy" id="433644"/>
    <lineage>
        <taxon>Bacteria</taxon>
        <taxon>Bacillati</taxon>
        <taxon>Actinomycetota</taxon>
        <taxon>Actinomycetes</taxon>
        <taxon>Micrococcales</taxon>
        <taxon>Intrasporangiaceae</taxon>
        <taxon>Pedococcus</taxon>
    </lineage>
</organism>
<dbReference type="InterPro" id="IPR029046">
    <property type="entry name" value="LolA/LolB/LppX"/>
</dbReference>
<evidence type="ECO:0000256" key="2">
    <source>
        <dbReference type="ARBA" id="ARBA00009194"/>
    </source>
</evidence>
<dbReference type="SUPFAM" id="SSF89392">
    <property type="entry name" value="Prokaryotic lipoproteins and lipoprotein localization factors"/>
    <property type="match status" value="1"/>
</dbReference>
<dbReference type="Pfam" id="PF07161">
    <property type="entry name" value="LppX_LprAFG"/>
    <property type="match status" value="1"/>
</dbReference>
<evidence type="ECO:0000313" key="5">
    <source>
        <dbReference type="Proteomes" id="UP000317722"/>
    </source>
</evidence>
<dbReference type="OrthoDB" id="5143207at2"/>
<dbReference type="Gene3D" id="2.50.20.20">
    <property type="match status" value="1"/>
</dbReference>
<keyword evidence="5" id="KW-1185">Reference proteome</keyword>
<dbReference type="CDD" id="cd16334">
    <property type="entry name" value="LppX-like"/>
    <property type="match status" value="1"/>
</dbReference>
<sequence length="246" mass="25234">MPRCDHGEQSPPTTVGAMRLKGFAIAGIAALTLVACSSGGEAPVKEGSPAEQLAAARTNLEKSPAVTFTLDATGLPSKAIGVSAAKGTGLFTPPSFKGTLNATIAGVTGTVDVVAVEQDTYMKFFTPGYNKIDPATYGAPNPAQLFNKETGITSLIGKTQSLAKGDQVRDGSDVLTSFTGKVPGAAVADLFVIGDRTGTFDVTYGVTQAGQELRTVLLKGPFYAGSTSTYSLRLKSLAAPVAITRP</sequence>
<evidence type="ECO:0000256" key="3">
    <source>
        <dbReference type="ARBA" id="ARBA00022475"/>
    </source>
</evidence>
<gene>
    <name evidence="4" type="ORF">EAH86_09020</name>
</gene>
<comment type="caution">
    <text evidence="4">The sequence shown here is derived from an EMBL/GenBank/DDBJ whole genome shotgun (WGS) entry which is preliminary data.</text>
</comment>
<keyword evidence="3" id="KW-1003">Cell membrane</keyword>
<dbReference type="AlphaFoldDB" id="A0A502CW82"/>
<protein>
    <submittedName>
        <fullName evidence="4">LppX_LprAFG lipoprotein</fullName>
    </submittedName>
</protein>
<dbReference type="Proteomes" id="UP000317722">
    <property type="component" value="Unassembled WGS sequence"/>
</dbReference>
<dbReference type="InterPro" id="IPR009830">
    <property type="entry name" value="LppX/LprAFG"/>
</dbReference>
<proteinExistence type="inferred from homology"/>
<keyword evidence="3" id="KW-0472">Membrane</keyword>